<dbReference type="Pfam" id="PF24892">
    <property type="entry name" value="UTP6_C"/>
    <property type="match status" value="1"/>
</dbReference>
<evidence type="ECO:0000259" key="7">
    <source>
        <dbReference type="Pfam" id="PF24892"/>
    </source>
</evidence>
<gene>
    <name evidence="8" type="ORF">AKO1_002951</name>
</gene>
<keyword evidence="9" id="KW-1185">Reference proteome</keyword>
<dbReference type="GO" id="GO:0034388">
    <property type="term" value="C:Pwp2p-containing subcomplex of 90S preribosome"/>
    <property type="evidence" value="ECO:0007669"/>
    <property type="project" value="TreeGrafter"/>
</dbReference>
<evidence type="ECO:0000313" key="9">
    <source>
        <dbReference type="Proteomes" id="UP001431209"/>
    </source>
</evidence>
<dbReference type="AlphaFoldDB" id="A0AAW2Z7L0"/>
<dbReference type="SMART" id="SM00386">
    <property type="entry name" value="HAT"/>
    <property type="match status" value="4"/>
</dbReference>
<dbReference type="GO" id="GO:0032040">
    <property type="term" value="C:small-subunit processome"/>
    <property type="evidence" value="ECO:0007669"/>
    <property type="project" value="TreeGrafter"/>
</dbReference>
<evidence type="ECO:0000256" key="1">
    <source>
        <dbReference type="ARBA" id="ARBA00004604"/>
    </source>
</evidence>
<dbReference type="InterPro" id="IPR011990">
    <property type="entry name" value="TPR-like_helical_dom_sf"/>
</dbReference>
<reference evidence="8 9" key="1">
    <citation type="submission" date="2024-03" db="EMBL/GenBank/DDBJ databases">
        <title>The Acrasis kona genome and developmental transcriptomes reveal deep origins of eukaryotic multicellular pathways.</title>
        <authorList>
            <person name="Sheikh S."/>
            <person name="Fu C.-J."/>
            <person name="Brown M.W."/>
            <person name="Baldauf S.L."/>
        </authorList>
    </citation>
    <scope>NUCLEOTIDE SEQUENCE [LARGE SCALE GENOMIC DNA]</scope>
    <source>
        <strain evidence="8 9">ATCC MYA-3509</strain>
    </source>
</reference>
<keyword evidence="3" id="KW-0698">rRNA processing</keyword>
<comment type="similarity">
    <text evidence="2">Belongs to the UTP6 family.</text>
</comment>
<keyword evidence="5" id="KW-0539">Nucleus</keyword>
<dbReference type="Gene3D" id="1.25.40.10">
    <property type="entry name" value="Tetratricopeptide repeat domain"/>
    <property type="match status" value="2"/>
</dbReference>
<dbReference type="PANTHER" id="PTHR23271">
    <property type="entry name" value="HEPATOCELLULAR CARCINOMA-ASSOCIATED ANTIGEN 66"/>
    <property type="match status" value="1"/>
</dbReference>
<evidence type="ECO:0000256" key="4">
    <source>
        <dbReference type="ARBA" id="ARBA00022737"/>
    </source>
</evidence>
<dbReference type="InterPro" id="IPR003107">
    <property type="entry name" value="HAT"/>
</dbReference>
<evidence type="ECO:0000313" key="8">
    <source>
        <dbReference type="EMBL" id="KAL0485394.1"/>
    </source>
</evidence>
<dbReference type="Pfam" id="PF08640">
    <property type="entry name" value="U3_assoc_6"/>
    <property type="match status" value="1"/>
</dbReference>
<feature type="domain" description="U3 small nucleolar RNA-associated protein 6 homolog C-terminal" evidence="7">
    <location>
        <begin position="298"/>
        <end position="544"/>
    </location>
</feature>
<dbReference type="Proteomes" id="UP001431209">
    <property type="component" value="Unassembled WGS sequence"/>
</dbReference>
<protein>
    <submittedName>
        <fullName evidence="8">U3 small nucleolar RNA-associated protein</fullName>
    </submittedName>
</protein>
<dbReference type="GO" id="GO:0030515">
    <property type="term" value="F:snoRNA binding"/>
    <property type="evidence" value="ECO:0007669"/>
    <property type="project" value="InterPro"/>
</dbReference>
<comment type="subcellular location">
    <subcellularLocation>
        <location evidence="1">Nucleus</location>
        <location evidence="1">Nucleolus</location>
    </subcellularLocation>
</comment>
<keyword evidence="4" id="KW-0677">Repeat</keyword>
<dbReference type="InterPro" id="IPR055347">
    <property type="entry name" value="UTP6_N"/>
</dbReference>
<evidence type="ECO:0000256" key="5">
    <source>
        <dbReference type="ARBA" id="ARBA00023242"/>
    </source>
</evidence>
<dbReference type="PANTHER" id="PTHR23271:SF1">
    <property type="entry name" value="U3 SMALL NUCLEOLAR RNA-ASSOCIATED PROTEIN 6 HOMOLOG"/>
    <property type="match status" value="1"/>
</dbReference>
<sequence length="558" mass="65645">MESIQVLKITQILEKAAPSLNECRYADILSDAEVSKIIQTRQDYEYKLLSTNKELDIYLKYIQFELNLLLLISTRRRRKSITRVYRFYEMLSHTQSIFRRALGKWKSNIRLWKSFIDFSVQYQYQVESIFELAVKRNPTNPDIWILCAKWHAEFNNNTQSARNILQRGIKLIKESRTLWYEFFKLELMMSLAEAKKINEDEEFDEQTNAQYDYEIPTMILNEVQTLKALKDDADLRFDLLNLLCDYPKTQHLQNILLDDLSKNFRQDESVIYRCVIFGHVKYGHSQESTLEALCQVARSISTPLMYEHCAQFAKDCFNNANSNNKKSCFDQLINVYVQAHSCSCMTINMILDHLNILHVCNDKSYQKVLDDTFNQHPHDLKLAMLQLENSKDKKATLKQIIKMRQDAPRKEAAEFWTNALQRLGDEADILDYKKAVIDGCDENVKIAFFNHAAKHSDDIKALNENVEFLLTYPPNSVALYKTIIKHYSKDWKENFEKLNQLYRRAIGEHGVNNEDFWIGHIMLMKRKGDLNKVHHLYTQATKTLAKLDGFIEKYDLIK</sequence>
<evidence type="ECO:0000256" key="3">
    <source>
        <dbReference type="ARBA" id="ARBA00022552"/>
    </source>
</evidence>
<dbReference type="EMBL" id="JAOPGA020001135">
    <property type="protein sequence ID" value="KAL0485394.1"/>
    <property type="molecule type" value="Genomic_DNA"/>
</dbReference>
<organism evidence="8 9">
    <name type="scientific">Acrasis kona</name>
    <dbReference type="NCBI Taxonomy" id="1008807"/>
    <lineage>
        <taxon>Eukaryota</taxon>
        <taxon>Discoba</taxon>
        <taxon>Heterolobosea</taxon>
        <taxon>Tetramitia</taxon>
        <taxon>Eutetramitia</taxon>
        <taxon>Acrasidae</taxon>
        <taxon>Acrasis</taxon>
    </lineage>
</organism>
<dbReference type="InterPro" id="IPR056907">
    <property type="entry name" value="UTP6_C"/>
</dbReference>
<name>A0AAW2Z7L0_9EUKA</name>
<dbReference type="InterPro" id="IPR013949">
    <property type="entry name" value="Utp6"/>
</dbReference>
<dbReference type="SUPFAM" id="SSF48452">
    <property type="entry name" value="TPR-like"/>
    <property type="match status" value="1"/>
</dbReference>
<evidence type="ECO:0000259" key="6">
    <source>
        <dbReference type="Pfam" id="PF08640"/>
    </source>
</evidence>
<feature type="domain" description="U3 small nucleolar RNA-associated protein 6 N-terminal" evidence="6">
    <location>
        <begin position="13"/>
        <end position="81"/>
    </location>
</feature>
<evidence type="ECO:0000256" key="2">
    <source>
        <dbReference type="ARBA" id="ARBA00010734"/>
    </source>
</evidence>
<dbReference type="GO" id="GO:0000462">
    <property type="term" value="P:maturation of SSU-rRNA from tricistronic rRNA transcript (SSU-rRNA, 5.8S rRNA, LSU-rRNA)"/>
    <property type="evidence" value="ECO:0007669"/>
    <property type="project" value="InterPro"/>
</dbReference>
<comment type="caution">
    <text evidence="8">The sequence shown here is derived from an EMBL/GenBank/DDBJ whole genome shotgun (WGS) entry which is preliminary data.</text>
</comment>
<accession>A0AAW2Z7L0</accession>
<proteinExistence type="inferred from homology"/>